<gene>
    <name evidence="3" type="ORF">KGMB02408_17770</name>
</gene>
<dbReference type="FunFam" id="2.40.30.170:FF:000010">
    <property type="entry name" value="Efflux RND transporter periplasmic adaptor subunit"/>
    <property type="match status" value="1"/>
</dbReference>
<evidence type="ECO:0000313" key="4">
    <source>
        <dbReference type="Proteomes" id="UP000288079"/>
    </source>
</evidence>
<dbReference type="SUPFAM" id="SSF111369">
    <property type="entry name" value="HlyD-like secretion proteins"/>
    <property type="match status" value="1"/>
</dbReference>
<keyword evidence="4" id="KW-1185">Reference proteome</keyword>
<evidence type="ECO:0000313" key="3">
    <source>
        <dbReference type="EMBL" id="GCB34832.1"/>
    </source>
</evidence>
<accession>A0A401LTC0</accession>
<dbReference type="OrthoDB" id="1114717at2"/>
<dbReference type="Gene3D" id="2.40.50.100">
    <property type="match status" value="1"/>
</dbReference>
<feature type="domain" description="CusB-like beta-barrel" evidence="2">
    <location>
        <begin position="204"/>
        <end position="275"/>
    </location>
</feature>
<dbReference type="NCBIfam" id="TIGR01730">
    <property type="entry name" value="RND_mfp"/>
    <property type="match status" value="1"/>
</dbReference>
<dbReference type="InterPro" id="IPR058792">
    <property type="entry name" value="Beta-barrel_RND_2"/>
</dbReference>
<dbReference type="GO" id="GO:1990281">
    <property type="term" value="C:efflux pump complex"/>
    <property type="evidence" value="ECO:0007669"/>
    <property type="project" value="TreeGrafter"/>
</dbReference>
<dbReference type="Gene3D" id="2.40.420.20">
    <property type="match status" value="1"/>
</dbReference>
<dbReference type="Pfam" id="PF25954">
    <property type="entry name" value="Beta-barrel_RND_2"/>
    <property type="match status" value="1"/>
</dbReference>
<dbReference type="Gene3D" id="1.10.287.470">
    <property type="entry name" value="Helix hairpin bin"/>
    <property type="match status" value="1"/>
</dbReference>
<dbReference type="Gene3D" id="2.40.30.170">
    <property type="match status" value="1"/>
</dbReference>
<evidence type="ECO:0000259" key="2">
    <source>
        <dbReference type="Pfam" id="PF25954"/>
    </source>
</evidence>
<name>A0A401LTC0_9BACE</name>
<comment type="caution">
    <text evidence="3">The sequence shown here is derived from an EMBL/GenBank/DDBJ whole genome shotgun (WGS) entry which is preliminary data.</text>
</comment>
<dbReference type="RefSeq" id="WP_125040959.1">
    <property type="nucleotide sequence ID" value="NZ_BHWB01000004.1"/>
</dbReference>
<dbReference type="PANTHER" id="PTHR30469">
    <property type="entry name" value="MULTIDRUG RESISTANCE PROTEIN MDTA"/>
    <property type="match status" value="1"/>
</dbReference>
<sequence>MKQYYILIASTLLVTISLISCGQRPQNAPNDIATPVSVIELKKGSISKLINTTGTVQPTYGVSLNSEMSGSYKLQNNPRTGKPFKMGDRVSKGQLIIKLEDREYENGIAIDAKKLSLEIAEQEQTKQKALYEKGGVTVGEMRNSEVKVTSARYDYDNAQLNLEKMKVIAPFDGVIVDLPHYTSDSKVEQGKPMVSLMAYDKMYMDINLPESSIRYVKESQPVYITHYTIPGDTLRGKISELSPAISTETRTFKGKVLIDNDQLKLRPGMFAKADIVVDRADSSIIISKDVILSNRRRKYVYIVEKNTAKIRNLETGLEDEYNIEILSGLNVNDNLVVRGFETLKEDAKVKIQK</sequence>
<proteinExistence type="inferred from homology"/>
<reference evidence="3 4" key="1">
    <citation type="submission" date="2018-10" db="EMBL/GenBank/DDBJ databases">
        <title>Draft Genome Sequence of Bacteroides sp. KCTC 15687.</title>
        <authorList>
            <person name="Yu S.Y."/>
            <person name="Kim J.S."/>
            <person name="Oh B.S."/>
            <person name="Park S.H."/>
            <person name="Kang S.W."/>
            <person name="Park J.E."/>
            <person name="Choi S.H."/>
            <person name="Han K.I."/>
            <person name="Lee K.C."/>
            <person name="Eom M.K."/>
            <person name="Suh M.K."/>
            <person name="Lee D.H."/>
            <person name="Yoon H."/>
            <person name="Kim B."/>
            <person name="Yang S.J."/>
            <person name="Lee J.S."/>
            <person name="Lee J.H."/>
        </authorList>
    </citation>
    <scope>NUCLEOTIDE SEQUENCE [LARGE SCALE GENOMIC DNA]</scope>
    <source>
        <strain evidence="3 4">KCTC 15687</strain>
    </source>
</reference>
<dbReference type="Proteomes" id="UP000288079">
    <property type="component" value="Unassembled WGS sequence"/>
</dbReference>
<dbReference type="AlphaFoldDB" id="A0A401LTC0"/>
<evidence type="ECO:0000256" key="1">
    <source>
        <dbReference type="ARBA" id="ARBA00009477"/>
    </source>
</evidence>
<organism evidence="3 4">
    <name type="scientific">Bacteroides faecalis</name>
    <dbReference type="NCBI Taxonomy" id="2447885"/>
    <lineage>
        <taxon>Bacteria</taxon>
        <taxon>Pseudomonadati</taxon>
        <taxon>Bacteroidota</taxon>
        <taxon>Bacteroidia</taxon>
        <taxon>Bacteroidales</taxon>
        <taxon>Bacteroidaceae</taxon>
        <taxon>Bacteroides</taxon>
    </lineage>
</organism>
<dbReference type="PROSITE" id="PS51257">
    <property type="entry name" value="PROKAR_LIPOPROTEIN"/>
    <property type="match status" value="1"/>
</dbReference>
<dbReference type="GO" id="GO:0015562">
    <property type="term" value="F:efflux transmembrane transporter activity"/>
    <property type="evidence" value="ECO:0007669"/>
    <property type="project" value="TreeGrafter"/>
</dbReference>
<protein>
    <submittedName>
        <fullName evidence="3">Hemolysin D</fullName>
    </submittedName>
</protein>
<comment type="similarity">
    <text evidence="1">Belongs to the membrane fusion protein (MFP) (TC 8.A.1) family.</text>
</comment>
<dbReference type="InterPro" id="IPR006143">
    <property type="entry name" value="RND_pump_MFP"/>
</dbReference>
<dbReference type="EMBL" id="BHWB01000004">
    <property type="protein sequence ID" value="GCB34832.1"/>
    <property type="molecule type" value="Genomic_DNA"/>
</dbReference>